<dbReference type="EMBL" id="OU466857">
    <property type="protein sequence ID" value="CAH2038769.1"/>
    <property type="molecule type" value="Genomic_DNA"/>
</dbReference>
<evidence type="ECO:0000259" key="2">
    <source>
        <dbReference type="SMART" id="SM00848"/>
    </source>
</evidence>
<keyword evidence="1" id="KW-0732">Signal</keyword>
<organism evidence="3 4">
    <name type="scientific">Thlaspi arvense</name>
    <name type="common">Field penny-cress</name>
    <dbReference type="NCBI Taxonomy" id="13288"/>
    <lineage>
        <taxon>Eukaryota</taxon>
        <taxon>Viridiplantae</taxon>
        <taxon>Streptophyta</taxon>
        <taxon>Embryophyta</taxon>
        <taxon>Tracheophyta</taxon>
        <taxon>Spermatophyta</taxon>
        <taxon>Magnoliopsida</taxon>
        <taxon>eudicotyledons</taxon>
        <taxon>Gunneridae</taxon>
        <taxon>Pentapetalae</taxon>
        <taxon>rosids</taxon>
        <taxon>malvids</taxon>
        <taxon>Brassicales</taxon>
        <taxon>Brassicaceae</taxon>
        <taxon>Thlaspideae</taxon>
        <taxon>Thlaspi</taxon>
    </lineage>
</organism>
<dbReference type="GO" id="GO:0008234">
    <property type="term" value="F:cysteine-type peptidase activity"/>
    <property type="evidence" value="ECO:0007669"/>
    <property type="project" value="InterPro"/>
</dbReference>
<evidence type="ECO:0000313" key="3">
    <source>
        <dbReference type="EMBL" id="CAH2038769.1"/>
    </source>
</evidence>
<dbReference type="Proteomes" id="UP000836841">
    <property type="component" value="Chromosome 1"/>
</dbReference>
<dbReference type="SUPFAM" id="SSF54001">
    <property type="entry name" value="Cysteine proteinases"/>
    <property type="match status" value="1"/>
</dbReference>
<proteinExistence type="predicted"/>
<dbReference type="SMART" id="SM00848">
    <property type="entry name" value="Inhibitor_I29"/>
    <property type="match status" value="1"/>
</dbReference>
<evidence type="ECO:0000313" key="4">
    <source>
        <dbReference type="Proteomes" id="UP000836841"/>
    </source>
</evidence>
<accession>A0AAU9RIJ5</accession>
<reference evidence="3 4" key="1">
    <citation type="submission" date="2022-03" db="EMBL/GenBank/DDBJ databases">
        <authorList>
            <person name="Nunn A."/>
            <person name="Chopra R."/>
            <person name="Nunn A."/>
            <person name="Contreras Garrido A."/>
        </authorList>
    </citation>
    <scope>NUCLEOTIDE SEQUENCE [LARGE SCALE GENOMIC DNA]</scope>
</reference>
<gene>
    <name evidence="3" type="ORF">TAV2_LOCUS2726</name>
</gene>
<feature type="domain" description="Cathepsin propeptide inhibitor" evidence="2">
    <location>
        <begin position="43"/>
        <end position="99"/>
    </location>
</feature>
<sequence length="175" mass="19769">MLNVLKNSNLTLVVLTCLVLIASRLCTANSSVYDPLSTLKKRFENWLQSHGKLYGGKEEWMLRFGIYQSNLQLIDYINSLPLPFKLADNRFADMTNSEFRAHFLGLNASSSRPHRNHRPVRDPTGNVSAAVDWRKQGAVTPIRNQGKCGYIRMERGYSEQTGKCGIAMLASYPTQ</sequence>
<dbReference type="InterPro" id="IPR038765">
    <property type="entry name" value="Papain-like_cys_pep_sf"/>
</dbReference>
<dbReference type="Gene3D" id="2.40.50.170">
    <property type="entry name" value="Cysteine proteinases. Chain C"/>
    <property type="match status" value="1"/>
</dbReference>
<dbReference type="InterPro" id="IPR013128">
    <property type="entry name" value="Peptidase_C1A"/>
</dbReference>
<evidence type="ECO:0000256" key="1">
    <source>
        <dbReference type="SAM" id="SignalP"/>
    </source>
</evidence>
<protein>
    <recommendedName>
        <fullName evidence="2">Cathepsin propeptide inhibitor domain-containing protein</fullName>
    </recommendedName>
</protein>
<feature type="chain" id="PRO_5043415045" description="Cathepsin propeptide inhibitor domain-containing protein" evidence="1">
    <location>
        <begin position="29"/>
        <end position="175"/>
    </location>
</feature>
<dbReference type="InterPro" id="IPR013201">
    <property type="entry name" value="Prot_inhib_I29"/>
</dbReference>
<dbReference type="AlphaFoldDB" id="A0AAU9RIJ5"/>
<dbReference type="Pfam" id="PF08246">
    <property type="entry name" value="Inhibitor_I29"/>
    <property type="match status" value="1"/>
</dbReference>
<name>A0AAU9RIJ5_THLAR</name>
<dbReference type="PANTHER" id="PTHR12411">
    <property type="entry name" value="CYSTEINE PROTEASE FAMILY C1-RELATED"/>
    <property type="match status" value="1"/>
</dbReference>
<dbReference type="Gene3D" id="3.90.70.10">
    <property type="entry name" value="Cysteine proteinases"/>
    <property type="match status" value="1"/>
</dbReference>
<keyword evidence="4" id="KW-1185">Reference proteome</keyword>
<feature type="signal peptide" evidence="1">
    <location>
        <begin position="1"/>
        <end position="28"/>
    </location>
</feature>